<proteinExistence type="predicted"/>
<reference evidence="1 2" key="1">
    <citation type="submission" date="2017-05" db="EMBL/GenBank/DDBJ databases">
        <authorList>
            <person name="Song R."/>
            <person name="Chenine A.L."/>
            <person name="Ruprecht R.M."/>
        </authorList>
    </citation>
    <scope>NUCLEOTIDE SEQUENCE [LARGE SCALE GENOMIC DNA]</scope>
    <source>
        <strain evidence="1 2">CECT 7927</strain>
    </source>
</reference>
<evidence type="ECO:0000313" key="1">
    <source>
        <dbReference type="EMBL" id="SMS00691.1"/>
    </source>
</evidence>
<dbReference type="EMBL" id="FXXI01000002">
    <property type="protein sequence ID" value="SMS00691.1"/>
    <property type="molecule type" value="Genomic_DNA"/>
</dbReference>
<sequence>MPSKRLLDSGAMNIENILNELNFADESLPMICSVPSVGLKSRIYIVGQVQENIPGVIIGDREPYLREKTLGVFKDELKTFGPRFLKSDFLMESTHEFNEEEYEVRYYELTHIKIEAGEVVLLSEKDELFELREIHRKPEYE</sequence>
<accession>A0A1Y6IUK3</accession>
<dbReference type="Proteomes" id="UP000196125">
    <property type="component" value="Unassembled WGS sequence"/>
</dbReference>
<name>A0A1Y6IUK3_9VIBR</name>
<gene>
    <name evidence="1" type="ORF">VIM7927_01960</name>
</gene>
<organism evidence="1 2">
    <name type="scientific">Vibrio mangrovi</name>
    <dbReference type="NCBI Taxonomy" id="474394"/>
    <lineage>
        <taxon>Bacteria</taxon>
        <taxon>Pseudomonadati</taxon>
        <taxon>Pseudomonadota</taxon>
        <taxon>Gammaproteobacteria</taxon>
        <taxon>Vibrionales</taxon>
        <taxon>Vibrionaceae</taxon>
        <taxon>Vibrio</taxon>
    </lineage>
</organism>
<dbReference type="AlphaFoldDB" id="A0A1Y6IUK3"/>
<evidence type="ECO:0000313" key="2">
    <source>
        <dbReference type="Proteomes" id="UP000196125"/>
    </source>
</evidence>
<protein>
    <submittedName>
        <fullName evidence="1">Uncharacterized protein</fullName>
    </submittedName>
</protein>